<keyword evidence="8" id="KW-1185">Reference proteome</keyword>
<dbReference type="PANTHER" id="PTHR32196:SF19">
    <property type="entry name" value="GALACTOFURANOSE TRANSPORTER PERMEASE PROTEIN YTFT"/>
    <property type="match status" value="1"/>
</dbReference>
<evidence type="ECO:0000256" key="2">
    <source>
        <dbReference type="ARBA" id="ARBA00022475"/>
    </source>
</evidence>
<evidence type="ECO:0000256" key="6">
    <source>
        <dbReference type="SAM" id="Phobius"/>
    </source>
</evidence>
<protein>
    <submittedName>
        <fullName evidence="7">ABC transporter permease</fullName>
    </submittedName>
</protein>
<keyword evidence="5 6" id="KW-0472">Membrane</keyword>
<evidence type="ECO:0000256" key="3">
    <source>
        <dbReference type="ARBA" id="ARBA00022692"/>
    </source>
</evidence>
<gene>
    <name evidence="7" type="ORF">GCM10009846_00440</name>
</gene>
<sequence length="348" mass="35248">MTATTTRERLGALASTPLVWGLVAIVVLLAINSLRDPGYLGVELAESGRLTGNPIDILRTAAPLLMIALGMTLVVATGGIDLSVGSAMVIGGAVSMEMLQAGDGSVGSAMAALGMALLITAVLGAINGLLVAFVGLQPFITTLVTMLAGRGLAKVITEGQNTSASNEAFRWIANGTVLGAPVVFLIALAILVIVVVLVRTTALGMLIESIGIDPKASRMAGIDRRSLLVAVYVISGVLGGVAGVFATGSVMTVDVSNTGLLLELDAILAVVVGGTALTGGRFSLAGAAIGALLIATLDKTVVFLGVSSAATPAFKAVVIVALCLLQSATIRERLSRVRLRAPRREVTA</sequence>
<organism evidence="7 8">
    <name type="scientific">Agrococcus versicolor</name>
    <dbReference type="NCBI Taxonomy" id="501482"/>
    <lineage>
        <taxon>Bacteria</taxon>
        <taxon>Bacillati</taxon>
        <taxon>Actinomycetota</taxon>
        <taxon>Actinomycetes</taxon>
        <taxon>Micrococcales</taxon>
        <taxon>Microbacteriaceae</taxon>
        <taxon>Agrococcus</taxon>
    </lineage>
</organism>
<evidence type="ECO:0000313" key="8">
    <source>
        <dbReference type="Proteomes" id="UP001501599"/>
    </source>
</evidence>
<accession>A0ABN3AIY3</accession>
<feature type="transmembrane region" description="Helical" evidence="6">
    <location>
        <begin position="182"/>
        <end position="207"/>
    </location>
</feature>
<dbReference type="Proteomes" id="UP001501599">
    <property type="component" value="Unassembled WGS sequence"/>
</dbReference>
<keyword evidence="2" id="KW-1003">Cell membrane</keyword>
<feature type="transmembrane region" description="Helical" evidence="6">
    <location>
        <begin position="258"/>
        <end position="277"/>
    </location>
</feature>
<dbReference type="InterPro" id="IPR001851">
    <property type="entry name" value="ABC_transp_permease"/>
</dbReference>
<keyword evidence="4 6" id="KW-1133">Transmembrane helix</keyword>
<evidence type="ECO:0000256" key="5">
    <source>
        <dbReference type="ARBA" id="ARBA00023136"/>
    </source>
</evidence>
<proteinExistence type="predicted"/>
<feature type="transmembrane region" description="Helical" evidence="6">
    <location>
        <begin position="111"/>
        <end position="136"/>
    </location>
</feature>
<feature type="transmembrane region" description="Helical" evidence="6">
    <location>
        <begin position="227"/>
        <end position="246"/>
    </location>
</feature>
<feature type="transmembrane region" description="Helical" evidence="6">
    <location>
        <begin position="312"/>
        <end position="330"/>
    </location>
</feature>
<feature type="transmembrane region" description="Helical" evidence="6">
    <location>
        <begin position="284"/>
        <end position="306"/>
    </location>
</feature>
<comment type="subcellular location">
    <subcellularLocation>
        <location evidence="1">Cell membrane</location>
        <topology evidence="1">Multi-pass membrane protein</topology>
    </subcellularLocation>
</comment>
<comment type="caution">
    <text evidence="7">The sequence shown here is derived from an EMBL/GenBank/DDBJ whole genome shotgun (WGS) entry which is preliminary data.</text>
</comment>
<reference evidence="7 8" key="1">
    <citation type="journal article" date="2019" name="Int. J. Syst. Evol. Microbiol.">
        <title>The Global Catalogue of Microorganisms (GCM) 10K type strain sequencing project: providing services to taxonomists for standard genome sequencing and annotation.</title>
        <authorList>
            <consortium name="The Broad Institute Genomics Platform"/>
            <consortium name="The Broad Institute Genome Sequencing Center for Infectious Disease"/>
            <person name="Wu L."/>
            <person name="Ma J."/>
        </authorList>
    </citation>
    <scope>NUCLEOTIDE SEQUENCE [LARGE SCALE GENOMIC DNA]</scope>
    <source>
        <strain evidence="7 8">JCM 16026</strain>
    </source>
</reference>
<dbReference type="RefSeq" id="WP_344339121.1">
    <property type="nucleotide sequence ID" value="NZ_BAAAQT010000001.1"/>
</dbReference>
<name>A0ABN3AIY3_9MICO</name>
<feature type="transmembrane region" description="Helical" evidence="6">
    <location>
        <begin position="12"/>
        <end position="31"/>
    </location>
</feature>
<evidence type="ECO:0000256" key="1">
    <source>
        <dbReference type="ARBA" id="ARBA00004651"/>
    </source>
</evidence>
<evidence type="ECO:0000313" key="7">
    <source>
        <dbReference type="EMBL" id="GAA2170363.1"/>
    </source>
</evidence>
<dbReference type="EMBL" id="BAAAQT010000001">
    <property type="protein sequence ID" value="GAA2170363.1"/>
    <property type="molecule type" value="Genomic_DNA"/>
</dbReference>
<evidence type="ECO:0000256" key="4">
    <source>
        <dbReference type="ARBA" id="ARBA00022989"/>
    </source>
</evidence>
<keyword evidence="3 6" id="KW-0812">Transmembrane</keyword>
<dbReference type="CDD" id="cd06579">
    <property type="entry name" value="TM_PBP1_transp_AraH_like"/>
    <property type="match status" value="1"/>
</dbReference>
<feature type="transmembrane region" description="Helical" evidence="6">
    <location>
        <begin position="64"/>
        <end position="90"/>
    </location>
</feature>
<dbReference type="Pfam" id="PF02653">
    <property type="entry name" value="BPD_transp_2"/>
    <property type="match status" value="1"/>
</dbReference>
<dbReference type="PANTHER" id="PTHR32196">
    <property type="entry name" value="ABC TRANSPORTER PERMEASE PROTEIN YPHD-RELATED-RELATED"/>
    <property type="match status" value="1"/>
</dbReference>